<evidence type="ECO:0000313" key="17">
    <source>
        <dbReference type="Proteomes" id="UP000003505"/>
    </source>
</evidence>
<evidence type="ECO:0000313" key="18">
    <source>
        <dbReference type="Proteomes" id="UP000011124"/>
    </source>
</evidence>
<sequence>MEGKIAKIREDAVAAIEAAGVTLADLDGIRVKVFGKKGELTAIQRGMGKLDPAERPRLGQIVNEARAAIESALEKKRAALAEEALAAKLAGEKIDVTLPGRREPLGHLHPLTVTMERIKSIFMAMGYSVEEGPEIERDHYNFEALNLPKDHPARDMQDSFYITEDILMRTHTSPVQARTMQAHEPNSPIRMIAPGRVYRRDDYDATHSPMFTQVEGLVVDKGIRFSDLKGTLEDFLRQIFDEKARVRFRPSFFPFTEPSTEVDISCVMCHGEGCRVCKGTGWLEILGAGMVHPNVLKMSGYDPEKVAGFAFGMGVERIAMLSYGIDDLRLFYDNDVRFLHQF</sequence>
<evidence type="ECO:0000313" key="16">
    <source>
        <dbReference type="EMBL" id="EEX77668.1"/>
    </source>
</evidence>
<dbReference type="Proteomes" id="UP000011124">
    <property type="component" value="Chromosome"/>
</dbReference>
<evidence type="ECO:0000256" key="2">
    <source>
        <dbReference type="ARBA" id="ARBA00010207"/>
    </source>
</evidence>
<reference evidence="16 17" key="1">
    <citation type="submission" date="2009-09" db="EMBL/GenBank/DDBJ databases">
        <authorList>
            <person name="Weinstock G."/>
            <person name="Sodergren E."/>
            <person name="Clifton S."/>
            <person name="Fulton L."/>
            <person name="Fulton B."/>
            <person name="Courtney L."/>
            <person name="Fronick C."/>
            <person name="Harrison M."/>
            <person name="Strong C."/>
            <person name="Farmer C."/>
            <person name="Delahaunty K."/>
            <person name="Markovic C."/>
            <person name="Hall O."/>
            <person name="Minx P."/>
            <person name="Tomlinson C."/>
            <person name="Mitreva M."/>
            <person name="Nelson J."/>
            <person name="Hou S."/>
            <person name="Wollam A."/>
            <person name="Pepin K.H."/>
            <person name="Johnson M."/>
            <person name="Bhonagiri V."/>
            <person name="Nash W.E."/>
            <person name="Warren W."/>
            <person name="Chinwalla A."/>
            <person name="Mardis E.R."/>
            <person name="Wilson R.K."/>
        </authorList>
    </citation>
    <scope>NUCLEOTIDE SEQUENCE [LARGE SCALE GENOMIC DNA]</scope>
    <source>
        <strain evidence="16">ATCC 35185</strain>
        <strain evidence="17">ATCC 35185 / DSM 20758 / VPI D19B-28</strain>
    </source>
</reference>
<dbReference type="FunFam" id="3.30.930.10:FF:000003">
    <property type="entry name" value="Phenylalanine--tRNA ligase alpha subunit"/>
    <property type="match status" value="1"/>
</dbReference>
<dbReference type="InterPro" id="IPR010978">
    <property type="entry name" value="tRNA-bd_arm"/>
</dbReference>
<dbReference type="Gene3D" id="3.30.930.10">
    <property type="entry name" value="Bira Bifunctional Protein, Domain 2"/>
    <property type="match status" value="1"/>
</dbReference>
<organism evidence="16 17">
    <name type="scientific">Selenomonas sputigena (strain ATCC 35185 / DSM 20758 / CCUG 44933 / VPI D19B-28)</name>
    <dbReference type="NCBI Taxonomy" id="546271"/>
    <lineage>
        <taxon>Bacteria</taxon>
        <taxon>Bacillati</taxon>
        <taxon>Bacillota</taxon>
        <taxon>Negativicutes</taxon>
        <taxon>Selenomonadales</taxon>
        <taxon>Selenomonadaceae</taxon>
        <taxon>Selenomonas</taxon>
    </lineage>
</organism>
<comment type="subcellular location">
    <subcellularLocation>
        <location evidence="1 13">Cytoplasm</location>
    </subcellularLocation>
</comment>
<dbReference type="InterPro" id="IPR006195">
    <property type="entry name" value="aa-tRNA-synth_II"/>
</dbReference>
<evidence type="ECO:0000256" key="13">
    <source>
        <dbReference type="HAMAP-Rule" id="MF_00281"/>
    </source>
</evidence>
<proteinExistence type="inferred from homology"/>
<dbReference type="Pfam" id="PF02912">
    <property type="entry name" value="Phe_tRNA-synt_N"/>
    <property type="match status" value="1"/>
</dbReference>
<dbReference type="PANTHER" id="PTHR11538">
    <property type="entry name" value="PHENYLALANYL-TRNA SYNTHETASE"/>
    <property type="match status" value="1"/>
</dbReference>
<dbReference type="InterPro" id="IPR004188">
    <property type="entry name" value="Phe-tRNA_ligase_II_N"/>
</dbReference>
<evidence type="ECO:0000256" key="8">
    <source>
        <dbReference type="ARBA" id="ARBA00022840"/>
    </source>
</evidence>
<evidence type="ECO:0000313" key="15">
    <source>
        <dbReference type="EMBL" id="AEC00241.1"/>
    </source>
</evidence>
<dbReference type="InterPro" id="IPR004529">
    <property type="entry name" value="Phe-tRNA-synth_IIc_asu"/>
</dbReference>
<evidence type="ECO:0000256" key="11">
    <source>
        <dbReference type="ARBA" id="ARBA00023146"/>
    </source>
</evidence>
<dbReference type="GO" id="GO:0000287">
    <property type="term" value="F:magnesium ion binding"/>
    <property type="evidence" value="ECO:0007669"/>
    <property type="project" value="UniProtKB-UniRule"/>
</dbReference>
<dbReference type="InterPro" id="IPR022911">
    <property type="entry name" value="Phe_tRNA_ligase_alpha1_bac"/>
</dbReference>
<feature type="domain" description="Aminoacyl-transfer RNA synthetases class-II family profile" evidence="14">
    <location>
        <begin position="118"/>
        <end position="321"/>
    </location>
</feature>
<dbReference type="SUPFAM" id="SSF46589">
    <property type="entry name" value="tRNA-binding arm"/>
    <property type="match status" value="1"/>
</dbReference>
<dbReference type="GO" id="GO:0000049">
    <property type="term" value="F:tRNA binding"/>
    <property type="evidence" value="ECO:0007669"/>
    <property type="project" value="InterPro"/>
</dbReference>
<dbReference type="SUPFAM" id="SSF55681">
    <property type="entry name" value="Class II aaRS and biotin synthetases"/>
    <property type="match status" value="1"/>
</dbReference>
<evidence type="ECO:0000256" key="12">
    <source>
        <dbReference type="ARBA" id="ARBA00049255"/>
    </source>
</evidence>
<dbReference type="eggNOG" id="COG0016">
    <property type="taxonomic scope" value="Bacteria"/>
</dbReference>
<keyword evidence="7 13" id="KW-0547">Nucleotide-binding</keyword>
<name>C9LUD7_SELS3</name>
<dbReference type="Pfam" id="PF01409">
    <property type="entry name" value="tRNA-synt_2d"/>
    <property type="match status" value="1"/>
</dbReference>
<keyword evidence="11 13" id="KW-0030">Aminoacyl-tRNA synthetase</keyword>
<dbReference type="PROSITE" id="PS50862">
    <property type="entry name" value="AA_TRNA_LIGASE_II"/>
    <property type="match status" value="1"/>
</dbReference>
<accession>C9LUD7</accession>
<evidence type="ECO:0000256" key="6">
    <source>
        <dbReference type="ARBA" id="ARBA00022723"/>
    </source>
</evidence>
<keyword evidence="4 13" id="KW-0963">Cytoplasm</keyword>
<reference evidence="15 18" key="2">
    <citation type="submission" date="2011-04" db="EMBL/GenBank/DDBJ databases">
        <title>The complete genome of Selenomonas sputigena DSM 20758.</title>
        <authorList>
            <consortium name="US DOE Joint Genome Institute (JGI-PGF)"/>
            <person name="Lucas S."/>
            <person name="Copeland A."/>
            <person name="Lapidus A."/>
            <person name="Bruce D."/>
            <person name="Goodwin L."/>
            <person name="Pitluck S."/>
            <person name="Peters L."/>
            <person name="Kyrpides N."/>
            <person name="Mavromatis K."/>
            <person name="Ivanova N."/>
            <person name="Ovchinnikova G."/>
            <person name="Teshima H."/>
            <person name="Detter J.C."/>
            <person name="Tapia R."/>
            <person name="Han C."/>
            <person name="Land M."/>
            <person name="Hauser L."/>
            <person name="Markowitz V."/>
            <person name="Cheng J.-F."/>
            <person name="Hugenholtz P."/>
            <person name="Woyke T."/>
            <person name="Wu D."/>
            <person name="Gronow S."/>
            <person name="Wellnitz S."/>
            <person name="Schneider S."/>
            <person name="Klenk H.-P."/>
            <person name="Eisen J.A."/>
        </authorList>
    </citation>
    <scope>NUCLEOTIDE SEQUENCE [LARGE SCALE GENOMIC DNA]</scope>
    <source>
        <strain evidence="15">ATCC 35185</strain>
        <strain evidence="18">ATCC 35185 / DSM 20758 / VPI D19B-28</strain>
    </source>
</reference>
<gene>
    <name evidence="13 16" type="primary">pheS</name>
    <name evidence="15" type="ordered locus">Selsp_1282</name>
    <name evidence="16" type="ORF">SELSPUOL_00944</name>
</gene>
<comment type="cofactor">
    <cofactor evidence="13">
        <name>Mg(2+)</name>
        <dbReference type="ChEBI" id="CHEBI:18420"/>
    </cofactor>
    <text evidence="13">Binds 2 magnesium ions per tetramer.</text>
</comment>
<comment type="catalytic activity">
    <reaction evidence="12 13">
        <text>tRNA(Phe) + L-phenylalanine + ATP = L-phenylalanyl-tRNA(Phe) + AMP + diphosphate + H(+)</text>
        <dbReference type="Rhea" id="RHEA:19413"/>
        <dbReference type="Rhea" id="RHEA-COMP:9668"/>
        <dbReference type="Rhea" id="RHEA-COMP:9699"/>
        <dbReference type="ChEBI" id="CHEBI:15378"/>
        <dbReference type="ChEBI" id="CHEBI:30616"/>
        <dbReference type="ChEBI" id="CHEBI:33019"/>
        <dbReference type="ChEBI" id="CHEBI:58095"/>
        <dbReference type="ChEBI" id="CHEBI:78442"/>
        <dbReference type="ChEBI" id="CHEBI:78531"/>
        <dbReference type="ChEBI" id="CHEBI:456215"/>
        <dbReference type="EC" id="6.1.1.20"/>
    </reaction>
</comment>
<dbReference type="GO" id="GO:0005737">
    <property type="term" value="C:cytoplasm"/>
    <property type="evidence" value="ECO:0007669"/>
    <property type="project" value="UniProtKB-SubCell"/>
</dbReference>
<keyword evidence="18" id="KW-1185">Reference proteome</keyword>
<dbReference type="InterPro" id="IPR045864">
    <property type="entry name" value="aa-tRNA-synth_II/BPL/LPL"/>
</dbReference>
<dbReference type="GO" id="GO:0004826">
    <property type="term" value="F:phenylalanine-tRNA ligase activity"/>
    <property type="evidence" value="ECO:0007669"/>
    <property type="project" value="UniProtKB-UniRule"/>
</dbReference>
<dbReference type="EMBL" id="CP002637">
    <property type="protein sequence ID" value="AEC00241.1"/>
    <property type="molecule type" value="Genomic_DNA"/>
</dbReference>
<keyword evidence="5 13" id="KW-0436">Ligase</keyword>
<dbReference type="EC" id="6.1.1.20" evidence="13"/>
<dbReference type="Proteomes" id="UP000003505">
    <property type="component" value="Unassembled WGS sequence"/>
</dbReference>
<dbReference type="GO" id="GO:0006432">
    <property type="term" value="P:phenylalanyl-tRNA aminoacylation"/>
    <property type="evidence" value="ECO:0007669"/>
    <property type="project" value="UniProtKB-UniRule"/>
</dbReference>
<keyword evidence="8 13" id="KW-0067">ATP-binding</keyword>
<dbReference type="GO" id="GO:0140096">
    <property type="term" value="F:catalytic activity, acting on a protein"/>
    <property type="evidence" value="ECO:0007669"/>
    <property type="project" value="UniProtKB-ARBA"/>
</dbReference>
<dbReference type="AlphaFoldDB" id="C9LUD7"/>
<keyword evidence="10 13" id="KW-0648">Protein biosynthesis</keyword>
<dbReference type="HOGENOM" id="CLU_025086_0_1_9"/>
<comment type="subunit">
    <text evidence="3 13">Tetramer of two alpha and two beta subunits.</text>
</comment>
<feature type="binding site" evidence="13">
    <location>
        <position position="257"/>
    </location>
    <ligand>
        <name>Mg(2+)</name>
        <dbReference type="ChEBI" id="CHEBI:18420"/>
        <note>shared with beta subunit</note>
    </ligand>
</feature>
<evidence type="ECO:0000256" key="4">
    <source>
        <dbReference type="ARBA" id="ARBA00022490"/>
    </source>
</evidence>
<evidence type="ECO:0000256" key="9">
    <source>
        <dbReference type="ARBA" id="ARBA00022842"/>
    </source>
</evidence>
<dbReference type="STRING" id="546271.Selsp_1282"/>
<comment type="similarity">
    <text evidence="2 13">Belongs to the class-II aminoacyl-tRNA synthetase family. Phe-tRNA synthetase alpha subunit type 1 subfamily.</text>
</comment>
<dbReference type="InterPro" id="IPR002319">
    <property type="entry name" value="Phenylalanyl-tRNA_Synthase"/>
</dbReference>
<evidence type="ECO:0000256" key="7">
    <source>
        <dbReference type="ARBA" id="ARBA00022741"/>
    </source>
</evidence>
<evidence type="ECO:0000256" key="3">
    <source>
        <dbReference type="ARBA" id="ARBA00011209"/>
    </source>
</evidence>
<dbReference type="PANTHER" id="PTHR11538:SF41">
    <property type="entry name" value="PHENYLALANINE--TRNA LIGASE, MITOCHONDRIAL"/>
    <property type="match status" value="1"/>
</dbReference>
<evidence type="ECO:0000256" key="10">
    <source>
        <dbReference type="ARBA" id="ARBA00022917"/>
    </source>
</evidence>
<dbReference type="GO" id="GO:0016740">
    <property type="term" value="F:transferase activity"/>
    <property type="evidence" value="ECO:0007669"/>
    <property type="project" value="UniProtKB-ARBA"/>
</dbReference>
<protein>
    <recommendedName>
        <fullName evidence="13">Phenylalanine--tRNA ligase alpha subunit</fullName>
        <ecNumber evidence="13">6.1.1.20</ecNumber>
    </recommendedName>
    <alternativeName>
        <fullName evidence="13">Phenylalanyl-tRNA synthetase alpha subunit</fullName>
        <shortName evidence="13">PheRS</shortName>
    </alternativeName>
</protein>
<dbReference type="KEGG" id="ssg:Selsp_1282"/>
<dbReference type="RefSeq" id="WP_006192162.1">
    <property type="nucleotide sequence ID" value="NC_015437.1"/>
</dbReference>
<keyword evidence="9 13" id="KW-0460">Magnesium</keyword>
<evidence type="ECO:0000256" key="1">
    <source>
        <dbReference type="ARBA" id="ARBA00004496"/>
    </source>
</evidence>
<evidence type="ECO:0000256" key="5">
    <source>
        <dbReference type="ARBA" id="ARBA00022598"/>
    </source>
</evidence>
<dbReference type="EMBL" id="ACKP02000015">
    <property type="protein sequence ID" value="EEX77668.1"/>
    <property type="molecule type" value="Genomic_DNA"/>
</dbReference>
<keyword evidence="6 13" id="KW-0479">Metal-binding</keyword>
<dbReference type="OrthoDB" id="9800719at2"/>
<dbReference type="GO" id="GO:0005524">
    <property type="term" value="F:ATP binding"/>
    <property type="evidence" value="ECO:0007669"/>
    <property type="project" value="UniProtKB-UniRule"/>
</dbReference>
<dbReference type="NCBIfam" id="TIGR00468">
    <property type="entry name" value="pheS"/>
    <property type="match status" value="1"/>
</dbReference>
<evidence type="ECO:0000259" key="14">
    <source>
        <dbReference type="PROSITE" id="PS50862"/>
    </source>
</evidence>
<dbReference type="HAMAP" id="MF_00281">
    <property type="entry name" value="Phe_tRNA_synth_alpha1"/>
    <property type="match status" value="1"/>
</dbReference>
<dbReference type="CDD" id="cd00496">
    <property type="entry name" value="PheRS_alpha_core"/>
    <property type="match status" value="1"/>
</dbReference>